<dbReference type="AlphaFoldDB" id="A0A0G9KCU1"/>
<proteinExistence type="predicted"/>
<dbReference type="Proteomes" id="UP000035514">
    <property type="component" value="Unassembled WGS sequence"/>
</dbReference>
<comment type="caution">
    <text evidence="1">The sequence shown here is derived from an EMBL/GenBank/DDBJ whole genome shotgun (WGS) entry which is preliminary data.</text>
</comment>
<protein>
    <submittedName>
        <fullName evidence="1">Uncharacterized protein</fullName>
    </submittedName>
</protein>
<sequence length="73" mass="8589">MNLQLIAKFSLLDENNKHILNVDIGKTIKDEDLQFSLEEQYLELKNKVANQTPHYVVVDFINKEKKENQCLKN</sequence>
<dbReference type="EMBL" id="JAIQ01000039">
    <property type="protein sequence ID" value="KLE02038.1"/>
    <property type="molecule type" value="Genomic_DNA"/>
</dbReference>
<dbReference type="RefSeq" id="WP_046996137.1">
    <property type="nucleotide sequence ID" value="NZ_JAIQ01000039.1"/>
</dbReference>
<organism evidence="1 2">
    <name type="scientific">Aliarcobacter butzleri L348</name>
    <dbReference type="NCBI Taxonomy" id="1447256"/>
    <lineage>
        <taxon>Bacteria</taxon>
        <taxon>Pseudomonadati</taxon>
        <taxon>Campylobacterota</taxon>
        <taxon>Epsilonproteobacteria</taxon>
        <taxon>Campylobacterales</taxon>
        <taxon>Arcobacteraceae</taxon>
        <taxon>Aliarcobacter</taxon>
    </lineage>
</organism>
<accession>A0A0G9KCU1</accession>
<dbReference type="PATRIC" id="fig|1447256.3.peg.315"/>
<reference evidence="1 2" key="1">
    <citation type="submission" date="2014-01" db="EMBL/GenBank/DDBJ databases">
        <title>Development of a Comparative Genomic Fingerprinting Assay for High Resolution Genotyping of Arcobacter butzleri.</title>
        <authorList>
            <person name="Webb A.L."/>
            <person name="Inglis G.D."/>
            <person name="Kruczkiewicz P."/>
            <person name="Selinger L.B."/>
            <person name="Taboada E.N."/>
        </authorList>
    </citation>
    <scope>NUCLEOTIDE SEQUENCE [LARGE SCALE GENOMIC DNA]</scope>
    <source>
        <strain evidence="1 2">L348</strain>
    </source>
</reference>
<evidence type="ECO:0000313" key="2">
    <source>
        <dbReference type="Proteomes" id="UP000035514"/>
    </source>
</evidence>
<evidence type="ECO:0000313" key="1">
    <source>
        <dbReference type="EMBL" id="KLE02038.1"/>
    </source>
</evidence>
<gene>
    <name evidence="1" type="ORF">AA20_01640</name>
</gene>
<name>A0A0G9KCU1_9BACT</name>